<sequence>MARFVLRKSKSELDLDEYRNGAGFKVISFLRPVEAVGTPLTLTRGLLNLVPGEPITWKGRAGVQVLTGPFELNETGGKLPFGASFAKCLLSAGENDYELTVPKIDLPLIRLALGLESA</sequence>
<evidence type="ECO:0000313" key="2">
    <source>
        <dbReference type="Proteomes" id="UP001589810"/>
    </source>
</evidence>
<comment type="caution">
    <text evidence="1">The sequence shown here is derived from an EMBL/GenBank/DDBJ whole genome shotgun (WGS) entry which is preliminary data.</text>
</comment>
<dbReference type="RefSeq" id="WP_273943442.1">
    <property type="nucleotide sequence ID" value="NZ_CP097263.1"/>
</dbReference>
<protein>
    <submittedName>
        <fullName evidence="1">Uncharacterized protein</fullName>
    </submittedName>
</protein>
<evidence type="ECO:0000313" key="1">
    <source>
        <dbReference type="EMBL" id="MFC0546015.1"/>
    </source>
</evidence>
<name>A0ABV6N1N4_9PSEU</name>
<dbReference type="EMBL" id="JBHLUD010000011">
    <property type="protein sequence ID" value="MFC0546015.1"/>
    <property type="molecule type" value="Genomic_DNA"/>
</dbReference>
<organism evidence="1 2">
    <name type="scientific">Kutzneria chonburiensis</name>
    <dbReference type="NCBI Taxonomy" id="1483604"/>
    <lineage>
        <taxon>Bacteria</taxon>
        <taxon>Bacillati</taxon>
        <taxon>Actinomycetota</taxon>
        <taxon>Actinomycetes</taxon>
        <taxon>Pseudonocardiales</taxon>
        <taxon>Pseudonocardiaceae</taxon>
        <taxon>Kutzneria</taxon>
    </lineage>
</organism>
<proteinExistence type="predicted"/>
<dbReference type="Proteomes" id="UP001589810">
    <property type="component" value="Unassembled WGS sequence"/>
</dbReference>
<gene>
    <name evidence="1" type="ORF">ACFFH7_31180</name>
</gene>
<reference evidence="1 2" key="1">
    <citation type="submission" date="2024-09" db="EMBL/GenBank/DDBJ databases">
        <authorList>
            <person name="Sun Q."/>
            <person name="Mori K."/>
        </authorList>
    </citation>
    <scope>NUCLEOTIDE SEQUENCE [LARGE SCALE GENOMIC DNA]</scope>
    <source>
        <strain evidence="1 2">TBRC 1432</strain>
    </source>
</reference>
<keyword evidence="2" id="KW-1185">Reference proteome</keyword>
<accession>A0ABV6N1N4</accession>